<dbReference type="Proteomes" id="UP000799779">
    <property type="component" value="Unassembled WGS sequence"/>
</dbReference>
<dbReference type="AlphaFoldDB" id="A0A6A5W171"/>
<name>A0A6A5W171_9PLEO</name>
<dbReference type="EMBL" id="ML977635">
    <property type="protein sequence ID" value="KAF1995672.1"/>
    <property type="molecule type" value="Genomic_DNA"/>
</dbReference>
<accession>A0A6A5W171</accession>
<sequence>MAFIFEDDHNPYNSGDGYDTELTIASGHLVKENILLLRSPRLLFRFAVLFSALSWTGVIVRWLLMLNRSSFGATRFRYVPGSPGSLDRVRINLIDDCAFSCLLRHVLESIDNQLPQRVFGGRILHVTKTDPDSSTPLLWVAQLLKPSWTLPHQGASGDGALQERAARLGSLIMYLLLAVDRPGLQLSEQWPPLTPLLLDGSKRKASIWQSAAVFRVIFPRPKRRLNLLVFGKSALELGDHKVLDWQHGR</sequence>
<reference evidence="2" key="1">
    <citation type="journal article" date="2020" name="Stud. Mycol.">
        <title>101 Dothideomycetes genomes: a test case for predicting lifestyles and emergence of pathogens.</title>
        <authorList>
            <person name="Haridas S."/>
            <person name="Albert R."/>
            <person name="Binder M."/>
            <person name="Bloem J."/>
            <person name="Labutti K."/>
            <person name="Salamov A."/>
            <person name="Andreopoulos B."/>
            <person name="Baker S."/>
            <person name="Barry K."/>
            <person name="Bills G."/>
            <person name="Bluhm B."/>
            <person name="Cannon C."/>
            <person name="Castanera R."/>
            <person name="Culley D."/>
            <person name="Daum C."/>
            <person name="Ezra D."/>
            <person name="Gonzalez J."/>
            <person name="Henrissat B."/>
            <person name="Kuo A."/>
            <person name="Liang C."/>
            <person name="Lipzen A."/>
            <person name="Lutzoni F."/>
            <person name="Magnuson J."/>
            <person name="Mondo S."/>
            <person name="Nolan M."/>
            <person name="Ohm R."/>
            <person name="Pangilinan J."/>
            <person name="Park H.-J."/>
            <person name="Ramirez L."/>
            <person name="Alfaro M."/>
            <person name="Sun H."/>
            <person name="Tritt A."/>
            <person name="Yoshinaga Y."/>
            <person name="Zwiers L.-H."/>
            <person name="Turgeon B."/>
            <person name="Goodwin S."/>
            <person name="Spatafora J."/>
            <person name="Crous P."/>
            <person name="Grigoriev I."/>
        </authorList>
    </citation>
    <scope>NUCLEOTIDE SEQUENCE</scope>
    <source>
        <strain evidence="2">CBS 123094</strain>
    </source>
</reference>
<gene>
    <name evidence="2" type="ORF">P154DRAFT_580643</name>
</gene>
<keyword evidence="1" id="KW-0472">Membrane</keyword>
<keyword evidence="1" id="KW-0812">Transmembrane</keyword>
<evidence type="ECO:0000313" key="2">
    <source>
        <dbReference type="EMBL" id="KAF1995672.1"/>
    </source>
</evidence>
<keyword evidence="1" id="KW-1133">Transmembrane helix</keyword>
<protein>
    <submittedName>
        <fullName evidence="2">Uncharacterized protein</fullName>
    </submittedName>
</protein>
<evidence type="ECO:0000313" key="3">
    <source>
        <dbReference type="Proteomes" id="UP000799779"/>
    </source>
</evidence>
<keyword evidence="3" id="KW-1185">Reference proteome</keyword>
<proteinExistence type="predicted"/>
<feature type="transmembrane region" description="Helical" evidence="1">
    <location>
        <begin position="42"/>
        <end position="64"/>
    </location>
</feature>
<organism evidence="2 3">
    <name type="scientific">Amniculicola lignicola CBS 123094</name>
    <dbReference type="NCBI Taxonomy" id="1392246"/>
    <lineage>
        <taxon>Eukaryota</taxon>
        <taxon>Fungi</taxon>
        <taxon>Dikarya</taxon>
        <taxon>Ascomycota</taxon>
        <taxon>Pezizomycotina</taxon>
        <taxon>Dothideomycetes</taxon>
        <taxon>Pleosporomycetidae</taxon>
        <taxon>Pleosporales</taxon>
        <taxon>Amniculicolaceae</taxon>
        <taxon>Amniculicola</taxon>
    </lineage>
</organism>
<evidence type="ECO:0000256" key="1">
    <source>
        <dbReference type="SAM" id="Phobius"/>
    </source>
</evidence>